<dbReference type="EMBL" id="JADGMQ010000003">
    <property type="protein sequence ID" value="MBI1620234.1"/>
    <property type="molecule type" value="Genomic_DNA"/>
</dbReference>
<dbReference type="Proteomes" id="UP000601789">
    <property type="component" value="Unassembled WGS sequence"/>
</dbReference>
<gene>
    <name evidence="2" type="ORF">IOD40_06100</name>
</gene>
<organism evidence="2 3">
    <name type="scientific">Aquamicrobium zhengzhouense</name>
    <dbReference type="NCBI Taxonomy" id="2781738"/>
    <lineage>
        <taxon>Bacteria</taxon>
        <taxon>Pseudomonadati</taxon>
        <taxon>Pseudomonadota</taxon>
        <taxon>Alphaproteobacteria</taxon>
        <taxon>Hyphomicrobiales</taxon>
        <taxon>Phyllobacteriaceae</taxon>
        <taxon>Aquamicrobium</taxon>
    </lineage>
</organism>
<accession>A0ABS0SAC4</accession>
<dbReference type="NCBIfam" id="TIGR02301">
    <property type="entry name" value="TIGR02301 family protein"/>
    <property type="match status" value="1"/>
</dbReference>
<proteinExistence type="predicted"/>
<evidence type="ECO:0000313" key="2">
    <source>
        <dbReference type="EMBL" id="MBI1620234.1"/>
    </source>
</evidence>
<feature type="chain" id="PRO_5045087805" evidence="1">
    <location>
        <begin position="26"/>
        <end position="125"/>
    </location>
</feature>
<feature type="signal peptide" evidence="1">
    <location>
        <begin position="1"/>
        <end position="25"/>
    </location>
</feature>
<name>A0ABS0SAC4_9HYPH</name>
<sequence length="125" mass="14079">MIMIRRLLLILPAALALTLAPPLRAADSPIENQLLRISEILGALHYLRNLCGEESTEWRDRMNSLLEAENPDESRRVKFVASFNSGYRSFEETYATCTSSAVEAINRYTRDGEALARDTATRFGN</sequence>
<dbReference type="Pfam" id="PF09539">
    <property type="entry name" value="DUF2385"/>
    <property type="match status" value="1"/>
</dbReference>
<keyword evidence="3" id="KW-1185">Reference proteome</keyword>
<protein>
    <submittedName>
        <fullName evidence="2">TIGR02301 family protein</fullName>
    </submittedName>
</protein>
<evidence type="ECO:0000256" key="1">
    <source>
        <dbReference type="SAM" id="SignalP"/>
    </source>
</evidence>
<evidence type="ECO:0000313" key="3">
    <source>
        <dbReference type="Proteomes" id="UP000601789"/>
    </source>
</evidence>
<comment type="caution">
    <text evidence="2">The sequence shown here is derived from an EMBL/GenBank/DDBJ whole genome shotgun (WGS) entry which is preliminary data.</text>
</comment>
<dbReference type="InterPro" id="IPR012645">
    <property type="entry name" value="CHP02301"/>
</dbReference>
<reference evidence="2 3" key="1">
    <citation type="submission" date="2020-10" db="EMBL/GenBank/DDBJ databases">
        <title>Aquamicrobium zhengzhouensis sp. nov., a exopolysaccharide producing bacterium isolated from farmland soil.</title>
        <authorList>
            <person name="Wang X."/>
        </authorList>
    </citation>
    <scope>NUCLEOTIDE SEQUENCE [LARGE SCALE GENOMIC DNA]</scope>
    <source>
        <strain evidence="3">cd-1</strain>
    </source>
</reference>
<keyword evidence="1" id="KW-0732">Signal</keyword>